<evidence type="ECO:0000259" key="10">
    <source>
        <dbReference type="PROSITE" id="PS51032"/>
    </source>
</evidence>
<proteinExistence type="inferred from homology"/>
<accession>A0A8T0IQ55</accession>
<name>A0A8T0IQ55_CERPU</name>
<dbReference type="InterPro" id="IPR045277">
    <property type="entry name" value="DRE1A-I"/>
</dbReference>
<dbReference type="GO" id="GO:0005634">
    <property type="term" value="C:nucleus"/>
    <property type="evidence" value="ECO:0007669"/>
    <property type="project" value="UniProtKB-SubCell"/>
</dbReference>
<dbReference type="AlphaFoldDB" id="A0A8T0IQ55"/>
<evidence type="ECO:0000256" key="5">
    <source>
        <dbReference type="ARBA" id="ARBA00023163"/>
    </source>
</evidence>
<keyword evidence="2" id="KW-0805">Transcription regulation</keyword>
<evidence type="ECO:0000256" key="7">
    <source>
        <dbReference type="ARBA" id="ARBA00024343"/>
    </source>
</evidence>
<keyword evidence="5" id="KW-0804">Transcription</keyword>
<evidence type="ECO:0000256" key="1">
    <source>
        <dbReference type="ARBA" id="ARBA00004123"/>
    </source>
</evidence>
<dbReference type="InterPro" id="IPR001471">
    <property type="entry name" value="AP2/ERF_dom"/>
</dbReference>
<dbReference type="PANTHER" id="PTHR31839">
    <property type="entry name" value="DEHYDRATION-RESPONSIVE ELEMENT-BINDING PROTEIN 1D"/>
    <property type="match status" value="1"/>
</dbReference>
<comment type="caution">
    <text evidence="11">The sequence shown here is derived from an EMBL/GenBank/DDBJ whole genome shotgun (WGS) entry which is preliminary data.</text>
</comment>
<keyword evidence="3" id="KW-0238">DNA-binding</keyword>
<keyword evidence="12" id="KW-1185">Reference proteome</keyword>
<dbReference type="SMART" id="SM00380">
    <property type="entry name" value="AP2"/>
    <property type="match status" value="1"/>
</dbReference>
<organism evidence="11 12">
    <name type="scientific">Ceratodon purpureus</name>
    <name type="common">Fire moss</name>
    <name type="synonym">Dicranum purpureum</name>
    <dbReference type="NCBI Taxonomy" id="3225"/>
    <lineage>
        <taxon>Eukaryota</taxon>
        <taxon>Viridiplantae</taxon>
        <taxon>Streptophyta</taxon>
        <taxon>Embryophyta</taxon>
        <taxon>Bryophyta</taxon>
        <taxon>Bryophytina</taxon>
        <taxon>Bryopsida</taxon>
        <taxon>Dicranidae</taxon>
        <taxon>Pseudoditrichales</taxon>
        <taxon>Ditrichaceae</taxon>
        <taxon>Ceratodon</taxon>
    </lineage>
</organism>
<dbReference type="Pfam" id="PF00847">
    <property type="entry name" value="AP2"/>
    <property type="match status" value="1"/>
</dbReference>
<dbReference type="Gene3D" id="3.30.730.10">
    <property type="entry name" value="AP2/ERF domain"/>
    <property type="match status" value="1"/>
</dbReference>
<dbReference type="PANTHER" id="PTHR31839:SF2">
    <property type="entry name" value="DEHYDRATION-RESPONSIVE ELEMENT-BINDING PROTEIN 1D"/>
    <property type="match status" value="1"/>
</dbReference>
<dbReference type="CDD" id="cd00018">
    <property type="entry name" value="AP2"/>
    <property type="match status" value="1"/>
</dbReference>
<dbReference type="Proteomes" id="UP000822688">
    <property type="component" value="Chromosome 3"/>
</dbReference>
<feature type="compositionally biased region" description="Basic residues" evidence="9">
    <location>
        <begin position="1"/>
        <end position="10"/>
    </location>
</feature>
<keyword evidence="4" id="KW-0010">Activator</keyword>
<comment type="similarity">
    <text evidence="7">Belongs to the AP2/ERF transcription factor family. ERF subfamily.</text>
</comment>
<dbReference type="OrthoDB" id="10038011at2759"/>
<evidence type="ECO:0000256" key="8">
    <source>
        <dbReference type="SAM" id="Coils"/>
    </source>
</evidence>
<dbReference type="InterPro" id="IPR036955">
    <property type="entry name" value="AP2/ERF_dom_sf"/>
</dbReference>
<dbReference type="PROSITE" id="PS51032">
    <property type="entry name" value="AP2_ERF"/>
    <property type="match status" value="1"/>
</dbReference>
<gene>
    <name evidence="11" type="ORF">KC19_3G262000</name>
</gene>
<dbReference type="InterPro" id="IPR016177">
    <property type="entry name" value="DNA-bd_dom_sf"/>
</dbReference>
<comment type="subcellular location">
    <subcellularLocation>
        <location evidence="1">Nucleus</location>
    </subcellularLocation>
</comment>
<protein>
    <recommendedName>
        <fullName evidence="10">AP2/ERF domain-containing protein</fullName>
    </recommendedName>
</protein>
<evidence type="ECO:0000256" key="4">
    <source>
        <dbReference type="ARBA" id="ARBA00023159"/>
    </source>
</evidence>
<dbReference type="EMBL" id="CM026423">
    <property type="protein sequence ID" value="KAG0585145.1"/>
    <property type="molecule type" value="Genomic_DNA"/>
</dbReference>
<feature type="domain" description="AP2/ERF" evidence="10">
    <location>
        <begin position="79"/>
        <end position="139"/>
    </location>
</feature>
<reference evidence="11" key="1">
    <citation type="submission" date="2020-06" db="EMBL/GenBank/DDBJ databases">
        <title>WGS assembly of Ceratodon purpureus strain R40.</title>
        <authorList>
            <person name="Carey S.B."/>
            <person name="Jenkins J."/>
            <person name="Shu S."/>
            <person name="Lovell J.T."/>
            <person name="Sreedasyam A."/>
            <person name="Maumus F."/>
            <person name="Tiley G.P."/>
            <person name="Fernandez-Pozo N."/>
            <person name="Barry K."/>
            <person name="Chen C."/>
            <person name="Wang M."/>
            <person name="Lipzen A."/>
            <person name="Daum C."/>
            <person name="Saski C.A."/>
            <person name="Payton A.C."/>
            <person name="Mcbreen J.C."/>
            <person name="Conrad R.E."/>
            <person name="Kollar L.M."/>
            <person name="Olsson S."/>
            <person name="Huttunen S."/>
            <person name="Landis J.B."/>
            <person name="Wickett N.J."/>
            <person name="Johnson M.G."/>
            <person name="Rensing S.A."/>
            <person name="Grimwood J."/>
            <person name="Schmutz J."/>
            <person name="Mcdaniel S.F."/>
        </authorList>
    </citation>
    <scope>NUCLEOTIDE SEQUENCE</scope>
    <source>
        <strain evidence="11">R40</strain>
    </source>
</reference>
<evidence type="ECO:0000256" key="9">
    <source>
        <dbReference type="SAM" id="MobiDB-lite"/>
    </source>
</evidence>
<evidence type="ECO:0000313" key="11">
    <source>
        <dbReference type="EMBL" id="KAG0585145.1"/>
    </source>
</evidence>
<evidence type="ECO:0000313" key="12">
    <source>
        <dbReference type="Proteomes" id="UP000822688"/>
    </source>
</evidence>
<keyword evidence="8" id="KW-0175">Coiled coil</keyword>
<feature type="coiled-coil region" evidence="8">
    <location>
        <begin position="180"/>
        <end position="228"/>
    </location>
</feature>
<sequence length="312" mass="34723">MVGSWKKCRRTSSEHASPRGGRRSRIREFFEPESPTSSPSPSPPRRRDALKKLVVKIVHPRGGIVADDSEYMQNPETKNYRGVRYRVELNKYVTEIRPSRSTKKIWLGTYDTAEEAARAFDIGNLCCKKNLPLNFPDSPRMLRKISSRLSPDEARNAIAKLAKEVARVVSINVSSDAETAKRKEVDRAAAEKAIELLQQKAEDPGHAKAEAKQKAVLLESELQTQHLETGSTSSGITYTELLEENIATVDFEEMATPMPLQAGGEAGSGGHSWSFNLSRMFIPDDNATVPLHKLINFGSESKYGDVLVHTYP</sequence>
<keyword evidence="6" id="KW-0539">Nucleus</keyword>
<evidence type="ECO:0000256" key="6">
    <source>
        <dbReference type="ARBA" id="ARBA00023242"/>
    </source>
</evidence>
<dbReference type="GO" id="GO:0003700">
    <property type="term" value="F:DNA-binding transcription factor activity"/>
    <property type="evidence" value="ECO:0007669"/>
    <property type="project" value="InterPro"/>
</dbReference>
<dbReference type="SUPFAM" id="SSF54171">
    <property type="entry name" value="DNA-binding domain"/>
    <property type="match status" value="1"/>
</dbReference>
<dbReference type="PRINTS" id="PR00367">
    <property type="entry name" value="ETHRSPELEMNT"/>
</dbReference>
<evidence type="ECO:0000256" key="3">
    <source>
        <dbReference type="ARBA" id="ARBA00023125"/>
    </source>
</evidence>
<dbReference type="GO" id="GO:0003677">
    <property type="term" value="F:DNA binding"/>
    <property type="evidence" value="ECO:0007669"/>
    <property type="project" value="UniProtKB-KW"/>
</dbReference>
<feature type="region of interest" description="Disordered" evidence="9">
    <location>
        <begin position="1"/>
        <end position="46"/>
    </location>
</feature>
<evidence type="ECO:0000256" key="2">
    <source>
        <dbReference type="ARBA" id="ARBA00023015"/>
    </source>
</evidence>